<feature type="compositionally biased region" description="Low complexity" evidence="4">
    <location>
        <begin position="408"/>
        <end position="417"/>
    </location>
</feature>
<dbReference type="FunFam" id="1.10.10.60:FF:000002">
    <property type="entry name" value="Myb family transcription factor"/>
    <property type="match status" value="1"/>
</dbReference>
<dbReference type="RefSeq" id="XP_024371019.1">
    <property type="nucleotide sequence ID" value="XM_024515251.2"/>
</dbReference>
<dbReference type="SUPFAM" id="SSF46689">
    <property type="entry name" value="Homeodomain-like"/>
    <property type="match status" value="1"/>
</dbReference>
<keyword evidence="3" id="KW-0539">Nucleus</keyword>
<dbReference type="AlphaFoldDB" id="A0A2K1KUG6"/>
<dbReference type="Gramene" id="Pp3c3_14670V3.4">
    <property type="protein sequence ID" value="Pp3c3_14670V3.4"/>
    <property type="gene ID" value="Pp3c3_14670"/>
</dbReference>
<feature type="region of interest" description="Disordered" evidence="4">
    <location>
        <begin position="94"/>
        <end position="137"/>
    </location>
</feature>
<dbReference type="STRING" id="3218.A0A2K1KUG6"/>
<dbReference type="Gramene" id="Pp3c3_14670V3.1">
    <property type="protein sequence ID" value="Pp3c3_14670V3.1"/>
    <property type="gene ID" value="Pp3c3_14670"/>
</dbReference>
<evidence type="ECO:0000313" key="6">
    <source>
        <dbReference type="EMBL" id="PNR57435.1"/>
    </source>
</evidence>
<evidence type="ECO:0000313" key="8">
    <source>
        <dbReference type="Proteomes" id="UP000006727"/>
    </source>
</evidence>
<dbReference type="KEGG" id="ppp:112280139"/>
<dbReference type="OrthoDB" id="551907at2759"/>
<feature type="region of interest" description="Disordered" evidence="4">
    <location>
        <begin position="396"/>
        <end position="435"/>
    </location>
</feature>
<evidence type="ECO:0000256" key="2">
    <source>
        <dbReference type="ARBA" id="ARBA00023163"/>
    </source>
</evidence>
<dbReference type="EnsemblPlants" id="Pp3c3_14670V3.5">
    <property type="protein sequence ID" value="Pp3c3_14670V3.5"/>
    <property type="gene ID" value="Pp3c3_14670"/>
</dbReference>
<feature type="compositionally biased region" description="Polar residues" evidence="4">
    <location>
        <begin position="115"/>
        <end position="137"/>
    </location>
</feature>
<gene>
    <name evidence="7" type="primary">LOC112280139</name>
    <name evidence="6" type="ORF">PHYPA_004429</name>
</gene>
<dbReference type="PANTHER" id="PTHR31499:SF43">
    <property type="entry name" value="MYB FAMILY TRANSCRIPTION FACTOR APL"/>
    <property type="match status" value="1"/>
</dbReference>
<organism evidence="6">
    <name type="scientific">Physcomitrium patens</name>
    <name type="common">Spreading-leaved earth moss</name>
    <name type="synonym">Physcomitrella patens</name>
    <dbReference type="NCBI Taxonomy" id="3218"/>
    <lineage>
        <taxon>Eukaryota</taxon>
        <taxon>Viridiplantae</taxon>
        <taxon>Streptophyta</taxon>
        <taxon>Embryophyta</taxon>
        <taxon>Bryophyta</taxon>
        <taxon>Bryophytina</taxon>
        <taxon>Bryopsida</taxon>
        <taxon>Funariidae</taxon>
        <taxon>Funariales</taxon>
        <taxon>Funariaceae</taxon>
        <taxon>Physcomitrium</taxon>
    </lineage>
</organism>
<reference evidence="6 8" key="1">
    <citation type="journal article" date="2008" name="Science">
        <title>The Physcomitrella genome reveals evolutionary insights into the conquest of land by plants.</title>
        <authorList>
            <person name="Rensing S."/>
            <person name="Lang D."/>
            <person name="Zimmer A."/>
            <person name="Terry A."/>
            <person name="Salamov A."/>
            <person name="Shapiro H."/>
            <person name="Nishiyama T."/>
            <person name="Perroud P.-F."/>
            <person name="Lindquist E."/>
            <person name="Kamisugi Y."/>
            <person name="Tanahashi T."/>
            <person name="Sakakibara K."/>
            <person name="Fujita T."/>
            <person name="Oishi K."/>
            <person name="Shin-I T."/>
            <person name="Kuroki Y."/>
            <person name="Toyoda A."/>
            <person name="Suzuki Y."/>
            <person name="Hashimoto A."/>
            <person name="Yamaguchi K."/>
            <person name="Sugano A."/>
            <person name="Kohara Y."/>
            <person name="Fujiyama A."/>
            <person name="Anterola A."/>
            <person name="Aoki S."/>
            <person name="Ashton N."/>
            <person name="Barbazuk W.B."/>
            <person name="Barker E."/>
            <person name="Bennetzen J."/>
            <person name="Bezanilla M."/>
            <person name="Blankenship R."/>
            <person name="Cho S.H."/>
            <person name="Dutcher S."/>
            <person name="Estelle M."/>
            <person name="Fawcett J.A."/>
            <person name="Gundlach H."/>
            <person name="Hanada K."/>
            <person name="Heyl A."/>
            <person name="Hicks K.A."/>
            <person name="Hugh J."/>
            <person name="Lohr M."/>
            <person name="Mayer K."/>
            <person name="Melkozernov A."/>
            <person name="Murata T."/>
            <person name="Nelson D."/>
            <person name="Pils B."/>
            <person name="Prigge M."/>
            <person name="Reiss B."/>
            <person name="Renner T."/>
            <person name="Rombauts S."/>
            <person name="Rushton P."/>
            <person name="Sanderfoot A."/>
            <person name="Schween G."/>
            <person name="Shiu S.-H."/>
            <person name="Stueber K."/>
            <person name="Theodoulou F.L."/>
            <person name="Tu H."/>
            <person name="Van de Peer Y."/>
            <person name="Verrier P.J."/>
            <person name="Waters E."/>
            <person name="Wood A."/>
            <person name="Yang L."/>
            <person name="Cove D."/>
            <person name="Cuming A."/>
            <person name="Hasebe M."/>
            <person name="Lucas S."/>
            <person name="Mishler D.B."/>
            <person name="Reski R."/>
            <person name="Grigoriev I."/>
            <person name="Quatrano R.S."/>
            <person name="Boore J.L."/>
        </authorList>
    </citation>
    <scope>NUCLEOTIDE SEQUENCE [LARGE SCALE GENOMIC DNA]</scope>
    <source>
        <strain evidence="7 8">cv. Gransden 2004</strain>
    </source>
</reference>
<dbReference type="InterPro" id="IPR001005">
    <property type="entry name" value="SANT/Myb"/>
</dbReference>
<evidence type="ECO:0000256" key="3">
    <source>
        <dbReference type="ARBA" id="ARBA00023242"/>
    </source>
</evidence>
<reference evidence="6 8" key="2">
    <citation type="journal article" date="2018" name="Plant J.">
        <title>The Physcomitrella patens chromosome-scale assembly reveals moss genome structure and evolution.</title>
        <authorList>
            <person name="Lang D."/>
            <person name="Ullrich K.K."/>
            <person name="Murat F."/>
            <person name="Fuchs J."/>
            <person name="Jenkins J."/>
            <person name="Haas F.B."/>
            <person name="Piednoel M."/>
            <person name="Gundlach H."/>
            <person name="Van Bel M."/>
            <person name="Meyberg R."/>
            <person name="Vives C."/>
            <person name="Morata J."/>
            <person name="Symeonidi A."/>
            <person name="Hiss M."/>
            <person name="Muchero W."/>
            <person name="Kamisugi Y."/>
            <person name="Saleh O."/>
            <person name="Blanc G."/>
            <person name="Decker E.L."/>
            <person name="van Gessel N."/>
            <person name="Grimwood J."/>
            <person name="Hayes R.D."/>
            <person name="Graham S.W."/>
            <person name="Gunter L.E."/>
            <person name="McDaniel S.F."/>
            <person name="Hoernstein S.N.W."/>
            <person name="Larsson A."/>
            <person name="Li F.W."/>
            <person name="Perroud P.F."/>
            <person name="Phillips J."/>
            <person name="Ranjan P."/>
            <person name="Rokshar D.S."/>
            <person name="Rothfels C.J."/>
            <person name="Schneider L."/>
            <person name="Shu S."/>
            <person name="Stevenson D.W."/>
            <person name="Thummler F."/>
            <person name="Tillich M."/>
            <person name="Villarreal Aguilar J.C."/>
            <person name="Widiez T."/>
            <person name="Wong G.K."/>
            <person name="Wymore A."/>
            <person name="Zhang Y."/>
            <person name="Zimmer A.D."/>
            <person name="Quatrano R.S."/>
            <person name="Mayer K.F.X."/>
            <person name="Goodstein D."/>
            <person name="Casacuberta J.M."/>
            <person name="Vandepoele K."/>
            <person name="Reski R."/>
            <person name="Cuming A.C."/>
            <person name="Tuskan G.A."/>
            <person name="Maumus F."/>
            <person name="Salse J."/>
            <person name="Schmutz J."/>
            <person name="Rensing S.A."/>
        </authorList>
    </citation>
    <scope>NUCLEOTIDE SEQUENCE [LARGE SCALE GENOMIC DNA]</scope>
    <source>
        <strain evidence="7 8">cv. Gransden 2004</strain>
    </source>
</reference>
<dbReference type="InterPro" id="IPR009057">
    <property type="entry name" value="Homeodomain-like_sf"/>
</dbReference>
<evidence type="ECO:0000313" key="7">
    <source>
        <dbReference type="EnsemblPlants" id="Pp3c3_14670V3.1"/>
    </source>
</evidence>
<feature type="compositionally biased region" description="Basic and acidic residues" evidence="4">
    <location>
        <begin position="96"/>
        <end position="114"/>
    </location>
</feature>
<dbReference type="Gramene" id="Pp3c3_14670V3.2">
    <property type="protein sequence ID" value="Pp3c3_14670V3.2"/>
    <property type="gene ID" value="Pp3c3_14670"/>
</dbReference>
<dbReference type="GO" id="GO:0003677">
    <property type="term" value="F:DNA binding"/>
    <property type="evidence" value="ECO:0007669"/>
    <property type="project" value="InterPro"/>
</dbReference>
<dbReference type="RefSeq" id="XP_024371012.1">
    <property type="nucleotide sequence ID" value="XM_024515244.2"/>
</dbReference>
<evidence type="ECO:0000256" key="4">
    <source>
        <dbReference type="SAM" id="MobiDB-lite"/>
    </source>
</evidence>
<feature type="domain" description="HTH myb-type" evidence="5">
    <location>
        <begin position="35"/>
        <end position="95"/>
    </location>
</feature>
<evidence type="ECO:0000256" key="1">
    <source>
        <dbReference type="ARBA" id="ARBA00023015"/>
    </source>
</evidence>
<protein>
    <recommendedName>
        <fullName evidence="5">HTH myb-type domain-containing protein</fullName>
    </recommendedName>
</protein>
<dbReference type="PROSITE" id="PS51294">
    <property type="entry name" value="HTH_MYB"/>
    <property type="match status" value="1"/>
</dbReference>
<dbReference type="Gramene" id="Pp3c3_14670V3.5">
    <property type="protein sequence ID" value="Pp3c3_14670V3.5"/>
    <property type="gene ID" value="Pp3c3_14670"/>
</dbReference>
<feature type="compositionally biased region" description="Polar residues" evidence="4">
    <location>
        <begin position="262"/>
        <end position="280"/>
    </location>
</feature>
<dbReference type="Gramene" id="Pp3c3_14670V3.6">
    <property type="protein sequence ID" value="Pp3c3_14670V3.6"/>
    <property type="gene ID" value="Pp3c3_14670"/>
</dbReference>
<dbReference type="InterPro" id="IPR006447">
    <property type="entry name" value="Myb_dom_plants"/>
</dbReference>
<dbReference type="InterPro" id="IPR046955">
    <property type="entry name" value="PHR1-like"/>
</dbReference>
<dbReference type="InterPro" id="IPR025756">
    <property type="entry name" value="Myb_CC_LHEQLE"/>
</dbReference>
<dbReference type="RefSeq" id="XP_024371013.1">
    <property type="nucleotide sequence ID" value="XM_024515245.2"/>
</dbReference>
<accession>A0A2K1KUG6</accession>
<dbReference type="InterPro" id="IPR017930">
    <property type="entry name" value="Myb_dom"/>
</dbReference>
<dbReference type="GO" id="GO:0003700">
    <property type="term" value="F:DNA-binding transcription factor activity"/>
    <property type="evidence" value="ECO:0007669"/>
    <property type="project" value="InterPro"/>
</dbReference>
<dbReference type="EnsemblPlants" id="Pp3c3_14670V3.2">
    <property type="protein sequence ID" value="Pp3c3_14670V3.2"/>
    <property type="gene ID" value="Pp3c3_14670"/>
</dbReference>
<evidence type="ECO:0000259" key="5">
    <source>
        <dbReference type="PROSITE" id="PS51294"/>
    </source>
</evidence>
<dbReference type="EnsemblPlants" id="Pp3c3_14670V3.3">
    <property type="protein sequence ID" value="Pp3c3_14670V3.3"/>
    <property type="gene ID" value="Pp3c3_14670"/>
</dbReference>
<feature type="region of interest" description="Disordered" evidence="4">
    <location>
        <begin position="252"/>
        <end position="368"/>
    </location>
</feature>
<dbReference type="PANTHER" id="PTHR31499">
    <property type="entry name" value="MYB FAMILY TRANSCRIPTION FACTOR PHL11"/>
    <property type="match status" value="1"/>
</dbReference>
<reference evidence="7" key="3">
    <citation type="submission" date="2020-12" db="UniProtKB">
        <authorList>
            <consortium name="EnsemblPlants"/>
        </authorList>
    </citation>
    <scope>IDENTIFICATION</scope>
</reference>
<dbReference type="Pfam" id="PF00249">
    <property type="entry name" value="Myb_DNA-binding"/>
    <property type="match status" value="1"/>
</dbReference>
<feature type="compositionally biased region" description="Polar residues" evidence="4">
    <location>
        <begin position="296"/>
        <end position="311"/>
    </location>
</feature>
<dbReference type="Gene3D" id="1.10.10.60">
    <property type="entry name" value="Homeodomain-like"/>
    <property type="match status" value="1"/>
</dbReference>
<dbReference type="EMBL" id="ABEU02000003">
    <property type="protein sequence ID" value="PNR57435.1"/>
    <property type="molecule type" value="Genomic_DNA"/>
</dbReference>
<keyword evidence="2" id="KW-0804">Transcription</keyword>
<dbReference type="GeneID" id="112280139"/>
<dbReference type="Pfam" id="PF14379">
    <property type="entry name" value="Myb_CC_LHEQLE"/>
    <property type="match status" value="1"/>
</dbReference>
<name>A0A2K1KUG6_PHYPA</name>
<dbReference type="RefSeq" id="XP_024371014.1">
    <property type="nucleotide sequence ID" value="XM_024515246.2"/>
</dbReference>
<dbReference type="EnsemblPlants" id="Pp3c3_14670V3.1">
    <property type="protein sequence ID" value="Pp3c3_14670V3.1"/>
    <property type="gene ID" value="Pp3c3_14670"/>
</dbReference>
<dbReference type="PROSITE" id="PS51257">
    <property type="entry name" value="PROKAR_LIPOPROTEIN"/>
    <property type="match status" value="1"/>
</dbReference>
<keyword evidence="8" id="KW-1185">Reference proteome</keyword>
<keyword evidence="1" id="KW-0805">Transcription regulation</keyword>
<dbReference type="EnsemblPlants" id="Pp3c3_14670V3.6">
    <property type="protein sequence ID" value="Pp3c3_14670V3.6"/>
    <property type="gene ID" value="Pp3c3_14670"/>
</dbReference>
<dbReference type="RefSeq" id="XP_024371011.1">
    <property type="nucleotide sequence ID" value="XM_024515243.2"/>
</dbReference>
<dbReference type="NCBIfam" id="TIGR01557">
    <property type="entry name" value="myb_SHAQKYF"/>
    <property type="match status" value="1"/>
</dbReference>
<proteinExistence type="predicted"/>
<dbReference type="EnsemblPlants" id="Pp3c3_14670V3.4">
    <property type="protein sequence ID" value="Pp3c3_14670V3.4"/>
    <property type="gene ID" value="Pp3c3_14670"/>
</dbReference>
<dbReference type="Proteomes" id="UP000006727">
    <property type="component" value="Chromosome 3"/>
</dbReference>
<dbReference type="Gramene" id="Pp3c3_14670V3.3">
    <property type="protein sequence ID" value="Pp3c3_14670V3.3"/>
    <property type="gene ID" value="Pp3c3_14670"/>
</dbReference>
<dbReference type="PaxDb" id="3218-PP1S25_131V6.1"/>
<sequence length="435" mass="47222">MYQMKKYSSVGLVPHRQHQVSPYASAVSCEEMSPTDPKPRLRWTSELHERFVDAVTELGGADKATPKSVMRVMGVKGLTLYHLKSHLQKYRLGKQLHRDSRVHEANKDGSHESSDMQGTSNGTSDGTLTPTSQNPQDNIQIPEAMRLQMEIQCRLHEQLEVQRELQLRIEAQGKYLQTILEKAKETLAGHTSTSPHVKAAHDELTELASKVISDPGTFEVTLPQHLAGLNPPQLSNHASDSMQVVSNRVQDVTSPSLPGLQSGRTSDTSSPKSQLTTFQEDSGGVSGGGEQPTVPGGNSNTGNQMQLSAGGNSSSNNDEVDDDHGPRLAISATEFGASAGPGVPPERPTPRRGAIPIRFTDSQKNNNDNRFHSNVIAASFPLQQRMSSTVNAEGALDLNHGDHHHSHTNSSNSNGNSIQPERDGDLDLNAVGWER</sequence>